<accession>A0ABQ8AJ96</accession>
<keyword evidence="1" id="KW-0812">Transmembrane</keyword>
<evidence type="ECO:0000313" key="3">
    <source>
        <dbReference type="Proteomes" id="UP000824890"/>
    </source>
</evidence>
<gene>
    <name evidence="2" type="ORF">HID58_055009</name>
</gene>
<sequence>MVSSGRISVSGVASIFGGRPDFTFGALTFFFGVGRPIFVSVSRSSLMVTTAFYWVFPIMVLIYGSCGLLGPIDSPSYHPSVFLPSSVERRSSERLEFQRRPFWLDGFFSVKAPFHWSSFQPLQFRRRKTILHVLTHVQCSSSPCFLVLIRDSDEPQFDCCLYSIAVCLLLRHKSRRPSFVFHVVLRTTQPSRAVIVCHGGCDGRNPLRFNNGDPISDAVAASLYGPPEARREAEGTTLRFPMGLEILQKRRTL</sequence>
<keyword evidence="1" id="KW-1133">Transmembrane helix</keyword>
<organism evidence="2 3">
    <name type="scientific">Brassica napus</name>
    <name type="common">Rape</name>
    <dbReference type="NCBI Taxonomy" id="3708"/>
    <lineage>
        <taxon>Eukaryota</taxon>
        <taxon>Viridiplantae</taxon>
        <taxon>Streptophyta</taxon>
        <taxon>Embryophyta</taxon>
        <taxon>Tracheophyta</taxon>
        <taxon>Spermatophyta</taxon>
        <taxon>Magnoliopsida</taxon>
        <taxon>eudicotyledons</taxon>
        <taxon>Gunneridae</taxon>
        <taxon>Pentapetalae</taxon>
        <taxon>rosids</taxon>
        <taxon>malvids</taxon>
        <taxon>Brassicales</taxon>
        <taxon>Brassicaceae</taxon>
        <taxon>Brassiceae</taxon>
        <taxon>Brassica</taxon>
    </lineage>
</organism>
<evidence type="ECO:0000313" key="2">
    <source>
        <dbReference type="EMBL" id="KAH0892580.1"/>
    </source>
</evidence>
<feature type="transmembrane region" description="Helical" evidence="1">
    <location>
        <begin position="22"/>
        <end position="39"/>
    </location>
</feature>
<reference evidence="2 3" key="1">
    <citation type="submission" date="2021-05" db="EMBL/GenBank/DDBJ databases">
        <title>Genome Assembly of Synthetic Allotetraploid Brassica napus Reveals Homoeologous Exchanges between Subgenomes.</title>
        <authorList>
            <person name="Davis J.T."/>
        </authorList>
    </citation>
    <scope>NUCLEOTIDE SEQUENCE [LARGE SCALE GENOMIC DNA]</scope>
    <source>
        <strain evidence="3">cv. Da-Ae</strain>
        <tissue evidence="2">Seedling</tissue>
    </source>
</reference>
<keyword evidence="3" id="KW-1185">Reference proteome</keyword>
<feature type="transmembrane region" description="Helical" evidence="1">
    <location>
        <begin position="51"/>
        <end position="72"/>
    </location>
</feature>
<dbReference type="EMBL" id="JAGKQM010000013">
    <property type="protein sequence ID" value="KAH0892580.1"/>
    <property type="molecule type" value="Genomic_DNA"/>
</dbReference>
<protein>
    <submittedName>
        <fullName evidence="2">Uncharacterized protein</fullName>
    </submittedName>
</protein>
<proteinExistence type="predicted"/>
<dbReference type="Proteomes" id="UP000824890">
    <property type="component" value="Unassembled WGS sequence"/>
</dbReference>
<evidence type="ECO:0000256" key="1">
    <source>
        <dbReference type="SAM" id="Phobius"/>
    </source>
</evidence>
<comment type="caution">
    <text evidence="2">The sequence shown here is derived from an EMBL/GenBank/DDBJ whole genome shotgun (WGS) entry which is preliminary data.</text>
</comment>
<keyword evidence="1" id="KW-0472">Membrane</keyword>
<name>A0ABQ8AJ96_BRANA</name>